<gene>
    <name evidence="2" type="ORF">M670_01859</name>
</gene>
<feature type="domain" description="Transposase-like Mu C-terminal" evidence="1">
    <location>
        <begin position="175"/>
        <end position="238"/>
    </location>
</feature>
<dbReference type="EMBL" id="JJRY01000006">
    <property type="protein sequence ID" value="KEF38648.1"/>
    <property type="molecule type" value="Genomic_DNA"/>
</dbReference>
<evidence type="ECO:0000313" key="3">
    <source>
        <dbReference type="Proteomes" id="UP000027936"/>
    </source>
</evidence>
<protein>
    <recommendedName>
        <fullName evidence="1">Transposase-like Mu C-terminal domain-containing protein</fullName>
    </recommendedName>
</protein>
<dbReference type="InterPro" id="IPR015378">
    <property type="entry name" value="Transposase-like_Mu_C"/>
</dbReference>
<dbReference type="Proteomes" id="UP000027936">
    <property type="component" value="Unassembled WGS sequence"/>
</dbReference>
<sequence length="379" mass="45490">MALANTVTDKQKFCAKYGIDISKEDWPCEHLPDVLLADRGEFEGYNVNRLIEAFNMEVENAAPYRADWKGIVEKHFDLIQKKVKPFLPGYVDTDFQERGARDYRLDAVLTLEEFTKIILKQIVYYNKKHYLKDYIREQDMINDEVVPRPLDLWNWGIKNRSGKLRYHPEELVSFHLLPREQATVTEKGIKLKGMYYSCETAMKERWFETSRQKGSWKTPLSYDPRNMNYVFFIDQDTKQIEKCHLLPGSERYQNTSLDEIIYLQEAEKKMFYENQHEQLQKDIDYITEIEKIVEEAVKRKKKTMDNSLSKLERVSSIQEYRKQEKDHFRKEEFLKDSTNTSRHKNEVIPINMKELENEEQYARTNIRDFLKKRKEKKDE</sequence>
<reference evidence="2 3" key="1">
    <citation type="submission" date="2014-04" db="EMBL/GenBank/DDBJ databases">
        <title>Draft genome sequence of Bacillus azotoformans MEV2011, a (co-) denitrifying strain unable to grow in the presence of oxygen.</title>
        <authorList>
            <person name="Nielsen M."/>
            <person name="Schreiber L."/>
            <person name="Finster K."/>
            <person name="Schramm A."/>
        </authorList>
    </citation>
    <scope>NUCLEOTIDE SEQUENCE [LARGE SCALE GENOMIC DNA]</scope>
    <source>
        <strain evidence="2 3">MEV2011</strain>
    </source>
</reference>
<dbReference type="Pfam" id="PF09299">
    <property type="entry name" value="Mu-transpos_C"/>
    <property type="match status" value="1"/>
</dbReference>
<dbReference type="AlphaFoldDB" id="A0A072NP38"/>
<name>A0A072NP38_SCHAZ</name>
<organism evidence="2 3">
    <name type="scientific">Schinkia azotoformans MEV2011</name>
    <dbReference type="NCBI Taxonomy" id="1348973"/>
    <lineage>
        <taxon>Bacteria</taxon>
        <taxon>Bacillati</taxon>
        <taxon>Bacillota</taxon>
        <taxon>Bacilli</taxon>
        <taxon>Bacillales</taxon>
        <taxon>Bacillaceae</taxon>
        <taxon>Calidifontibacillus/Schinkia group</taxon>
        <taxon>Schinkia</taxon>
    </lineage>
</organism>
<comment type="caution">
    <text evidence="2">The sequence shown here is derived from an EMBL/GenBank/DDBJ whole genome shotgun (WGS) entry which is preliminary data.</text>
</comment>
<dbReference type="InterPro" id="IPR036397">
    <property type="entry name" value="RNaseH_sf"/>
</dbReference>
<dbReference type="Gene3D" id="3.30.420.10">
    <property type="entry name" value="Ribonuclease H-like superfamily/Ribonuclease H"/>
    <property type="match status" value="1"/>
</dbReference>
<accession>A0A072NP38</accession>
<evidence type="ECO:0000313" key="2">
    <source>
        <dbReference type="EMBL" id="KEF38648.1"/>
    </source>
</evidence>
<evidence type="ECO:0000259" key="1">
    <source>
        <dbReference type="Pfam" id="PF09299"/>
    </source>
</evidence>
<proteinExistence type="predicted"/>
<dbReference type="PATRIC" id="fig|1348973.3.peg.1806"/>
<dbReference type="GO" id="GO:0003676">
    <property type="term" value="F:nucleic acid binding"/>
    <property type="evidence" value="ECO:0007669"/>
    <property type="project" value="InterPro"/>
</dbReference>